<dbReference type="PRINTS" id="PR01663">
    <property type="entry name" value="MCMPROTEIN7"/>
</dbReference>
<dbReference type="PRINTS" id="PR01657">
    <property type="entry name" value="MCMFAMILY"/>
</dbReference>
<sequence length="720" mass="81303">MSRRDYDKDRDDLKTFLMEYCIENTQGGKQFKYSDQLHKLAHRDQVAMHIELDDLNDFNEDLAEAVINNSRRYALLLSDIVFELLPTFVQKDVAAKDALDVYIEHRLMMQQRSRQPNEVHDQKNQFPQELMKRFEIYFKDLSTRKHQPIREVKADQLGKLVSVRGIVTRSTEVKPMMCVATYTCDQCGAETYQTITGLSFMPETSCPSDDCKLNKSGGRLYLQTRGSKFVKFQEVKIQEHSDQVPVGHIPRTLTVFCRGETTRLASPGDHVAISGIFLPLVRQGFKQITSGLLSETYLEAHKVMLLNKTAEDENSANQLTREELDVLTEDDFYTKLALSIAPEIYGHADVKKALLLLLVGGVDKRPDGMKIRGNINICLMGDPGVAKSQLLGFIDRLAPRSQYTTGRGSSGVGLTAAVMKDPFTGEMMLEGGALVLADQGVCCIDEFDKMADEDRTAIHEVMEQQTISIAKAGIMTCLNARVSILAAANPAYGRYNPKRTIEQNIQLPAALLSRFDLLWLIQDKADRDNDLRLAKHITYVHQNCKQPPTETEALNMSVMRKYIALCKLKEPMIPEELTEFIVGAYVELRQEARNSRDMTFTSARNLLGILRLSTALARLRLSNVVEKGDVNEAIRLMEMSKDSLNQTFENKGYRPPNVNDKIFDIIGELAGGEKTVKISQVLEKCASKGYNPDQVDSCIEEYEELNVWQVNQTRTKLTII</sequence>
<dbReference type="InterPro" id="IPR001208">
    <property type="entry name" value="MCM_dom"/>
</dbReference>
<dbReference type="Gene3D" id="3.40.50.300">
    <property type="entry name" value="P-loop containing nucleotide triphosphate hydrolases"/>
    <property type="match status" value="1"/>
</dbReference>
<evidence type="ECO:0000259" key="17">
    <source>
        <dbReference type="PROSITE" id="PS50051"/>
    </source>
</evidence>
<evidence type="ECO:0000256" key="7">
    <source>
        <dbReference type="ARBA" id="ARBA00022801"/>
    </source>
</evidence>
<reference evidence="18" key="1">
    <citation type="submission" date="2022-01" db="EMBL/GenBank/DDBJ databases">
        <authorList>
            <person name="King R."/>
        </authorList>
    </citation>
    <scope>NUCLEOTIDE SEQUENCE</scope>
</reference>
<dbReference type="EC" id="3.6.4.12" evidence="16"/>
<dbReference type="InterPro" id="IPR027925">
    <property type="entry name" value="MCM_N"/>
</dbReference>
<organism evidence="18 19">
    <name type="scientific">Ceutorhynchus assimilis</name>
    <name type="common">cabbage seed weevil</name>
    <dbReference type="NCBI Taxonomy" id="467358"/>
    <lineage>
        <taxon>Eukaryota</taxon>
        <taxon>Metazoa</taxon>
        <taxon>Ecdysozoa</taxon>
        <taxon>Arthropoda</taxon>
        <taxon>Hexapoda</taxon>
        <taxon>Insecta</taxon>
        <taxon>Pterygota</taxon>
        <taxon>Neoptera</taxon>
        <taxon>Endopterygota</taxon>
        <taxon>Coleoptera</taxon>
        <taxon>Polyphaga</taxon>
        <taxon>Cucujiformia</taxon>
        <taxon>Curculionidae</taxon>
        <taxon>Ceutorhynchinae</taxon>
        <taxon>Ceutorhynchus</taxon>
    </lineage>
</organism>
<gene>
    <name evidence="16" type="primary">MCM7</name>
    <name evidence="18" type="ORF">CEUTPL_LOCUS13069</name>
</gene>
<dbReference type="Gene3D" id="2.20.28.10">
    <property type="match status" value="1"/>
</dbReference>
<evidence type="ECO:0000256" key="13">
    <source>
        <dbReference type="ARBA" id="ARBA00023306"/>
    </source>
</evidence>
<dbReference type="InterPro" id="IPR008050">
    <property type="entry name" value="MCM7"/>
</dbReference>
<keyword evidence="9 15" id="KW-0067">ATP-binding</keyword>
<dbReference type="GO" id="GO:0005524">
    <property type="term" value="F:ATP binding"/>
    <property type="evidence" value="ECO:0007669"/>
    <property type="project" value="UniProtKB-KW"/>
</dbReference>
<dbReference type="PROSITE" id="PS50051">
    <property type="entry name" value="MCM_2"/>
    <property type="match status" value="1"/>
</dbReference>
<dbReference type="PROSITE" id="PS00847">
    <property type="entry name" value="MCM_1"/>
    <property type="match status" value="1"/>
</dbReference>
<keyword evidence="8 16" id="KW-0347">Helicase</keyword>
<dbReference type="Pfam" id="PF17207">
    <property type="entry name" value="MCM_OB"/>
    <property type="match status" value="1"/>
</dbReference>
<keyword evidence="19" id="KW-1185">Reference proteome</keyword>
<keyword evidence="7 16" id="KW-0378">Hydrolase</keyword>
<dbReference type="SMART" id="SM00350">
    <property type="entry name" value="MCM"/>
    <property type="match status" value="1"/>
</dbReference>
<evidence type="ECO:0000313" key="18">
    <source>
        <dbReference type="EMBL" id="CAG9772663.1"/>
    </source>
</evidence>
<comment type="subcellular location">
    <subcellularLocation>
        <location evidence="2">Chromosome</location>
    </subcellularLocation>
    <subcellularLocation>
        <location evidence="1 16">Nucleus</location>
    </subcellularLocation>
</comment>
<evidence type="ECO:0000256" key="4">
    <source>
        <dbReference type="ARBA" id="ARBA00022454"/>
    </source>
</evidence>
<dbReference type="AlphaFoldDB" id="A0A9N9N268"/>
<dbReference type="PANTHER" id="PTHR11630">
    <property type="entry name" value="DNA REPLICATION LICENSING FACTOR MCM FAMILY MEMBER"/>
    <property type="match status" value="1"/>
</dbReference>
<dbReference type="GO" id="GO:0006271">
    <property type="term" value="P:DNA strand elongation involved in DNA replication"/>
    <property type="evidence" value="ECO:0007669"/>
    <property type="project" value="TreeGrafter"/>
</dbReference>
<dbReference type="GO" id="GO:0005634">
    <property type="term" value="C:nucleus"/>
    <property type="evidence" value="ECO:0007669"/>
    <property type="project" value="UniProtKB-SubCell"/>
</dbReference>
<dbReference type="GO" id="GO:0000727">
    <property type="term" value="P:double-strand break repair via break-induced replication"/>
    <property type="evidence" value="ECO:0007669"/>
    <property type="project" value="TreeGrafter"/>
</dbReference>
<dbReference type="GO" id="GO:0042555">
    <property type="term" value="C:MCM complex"/>
    <property type="evidence" value="ECO:0007669"/>
    <property type="project" value="InterPro"/>
</dbReference>
<evidence type="ECO:0000256" key="8">
    <source>
        <dbReference type="ARBA" id="ARBA00022806"/>
    </source>
</evidence>
<evidence type="ECO:0000256" key="15">
    <source>
        <dbReference type="RuleBase" id="RU004070"/>
    </source>
</evidence>
<dbReference type="SUPFAM" id="SSF50249">
    <property type="entry name" value="Nucleic acid-binding proteins"/>
    <property type="match status" value="1"/>
</dbReference>
<accession>A0A9N9N268</accession>
<keyword evidence="10" id="KW-0832">Ubl conjugation</keyword>
<evidence type="ECO:0000256" key="9">
    <source>
        <dbReference type="ARBA" id="ARBA00022840"/>
    </source>
</evidence>
<feature type="domain" description="MCM C-terminal AAA(+) ATPase" evidence="17">
    <location>
        <begin position="332"/>
        <end position="537"/>
    </location>
</feature>
<keyword evidence="6 15" id="KW-0547">Nucleotide-binding</keyword>
<dbReference type="Proteomes" id="UP001152799">
    <property type="component" value="Chromosome 8"/>
</dbReference>
<keyword evidence="11 15" id="KW-0238">DNA-binding</keyword>
<evidence type="ECO:0000256" key="5">
    <source>
        <dbReference type="ARBA" id="ARBA00022705"/>
    </source>
</evidence>
<name>A0A9N9N268_9CUCU</name>
<dbReference type="InterPro" id="IPR027417">
    <property type="entry name" value="P-loop_NTPase"/>
</dbReference>
<dbReference type="Pfam" id="PF17855">
    <property type="entry name" value="MCM_lid"/>
    <property type="match status" value="1"/>
</dbReference>
<evidence type="ECO:0000256" key="12">
    <source>
        <dbReference type="ARBA" id="ARBA00023242"/>
    </source>
</evidence>
<dbReference type="InterPro" id="IPR012340">
    <property type="entry name" value="NA-bd_OB-fold"/>
</dbReference>
<dbReference type="EMBL" id="OU892284">
    <property type="protein sequence ID" value="CAG9772663.1"/>
    <property type="molecule type" value="Genomic_DNA"/>
</dbReference>
<evidence type="ECO:0000256" key="3">
    <source>
        <dbReference type="ARBA" id="ARBA00008010"/>
    </source>
</evidence>
<dbReference type="InterPro" id="IPR033762">
    <property type="entry name" value="MCM_OB"/>
</dbReference>
<dbReference type="FunFam" id="3.30.1640.10:FF:000007">
    <property type="entry name" value="DNA replication licensing factor MCM7"/>
    <property type="match status" value="1"/>
</dbReference>
<dbReference type="PANTHER" id="PTHR11630:SF26">
    <property type="entry name" value="DNA REPLICATION LICENSING FACTOR MCM7"/>
    <property type="match status" value="1"/>
</dbReference>
<evidence type="ECO:0000256" key="11">
    <source>
        <dbReference type="ARBA" id="ARBA00023125"/>
    </source>
</evidence>
<evidence type="ECO:0000256" key="2">
    <source>
        <dbReference type="ARBA" id="ARBA00004286"/>
    </source>
</evidence>
<dbReference type="SUPFAM" id="SSF52540">
    <property type="entry name" value="P-loop containing nucleoside triphosphate hydrolases"/>
    <property type="match status" value="1"/>
</dbReference>
<dbReference type="FunFam" id="2.20.28.10:FF:000004">
    <property type="entry name" value="DNA replication licensing factor MCM7"/>
    <property type="match status" value="1"/>
</dbReference>
<dbReference type="GO" id="GO:0016787">
    <property type="term" value="F:hydrolase activity"/>
    <property type="evidence" value="ECO:0007669"/>
    <property type="project" value="UniProtKB-KW"/>
</dbReference>
<evidence type="ECO:0000313" key="19">
    <source>
        <dbReference type="Proteomes" id="UP001152799"/>
    </source>
</evidence>
<keyword evidence="12 16" id="KW-0539">Nucleus</keyword>
<keyword evidence="4" id="KW-0158">Chromosome</keyword>
<keyword evidence="5 16" id="KW-0235">DNA replication</keyword>
<evidence type="ECO:0000256" key="10">
    <source>
        <dbReference type="ARBA" id="ARBA00022843"/>
    </source>
</evidence>
<evidence type="ECO:0000256" key="6">
    <source>
        <dbReference type="ARBA" id="ARBA00022741"/>
    </source>
</evidence>
<dbReference type="Gene3D" id="3.30.1640.10">
    <property type="entry name" value="mini-chromosome maintenance (MCM) complex, chain A, domain 1"/>
    <property type="match status" value="1"/>
</dbReference>
<dbReference type="Pfam" id="PF14551">
    <property type="entry name" value="MCM_N"/>
    <property type="match status" value="1"/>
</dbReference>
<evidence type="ECO:0000256" key="14">
    <source>
        <dbReference type="ARBA" id="ARBA00048432"/>
    </source>
</evidence>
<dbReference type="InterPro" id="IPR031327">
    <property type="entry name" value="MCM"/>
</dbReference>
<dbReference type="InterPro" id="IPR018525">
    <property type="entry name" value="MCM_CS"/>
</dbReference>
<evidence type="ECO:0000256" key="1">
    <source>
        <dbReference type="ARBA" id="ARBA00004123"/>
    </source>
</evidence>
<dbReference type="CDD" id="cd17758">
    <property type="entry name" value="MCM7"/>
    <property type="match status" value="1"/>
</dbReference>
<protein>
    <recommendedName>
        <fullName evidence="16">DNA replication licensing factor MCM7</fullName>
        <ecNumber evidence="16">3.6.4.12</ecNumber>
    </recommendedName>
</protein>
<evidence type="ECO:0000256" key="16">
    <source>
        <dbReference type="RuleBase" id="RU365012"/>
    </source>
</evidence>
<proteinExistence type="inferred from homology"/>
<dbReference type="OrthoDB" id="3207464at2759"/>
<dbReference type="InterPro" id="IPR041562">
    <property type="entry name" value="MCM_lid"/>
</dbReference>
<dbReference type="InterPro" id="IPR003593">
    <property type="entry name" value="AAA+_ATPase"/>
</dbReference>
<dbReference type="GO" id="GO:0006270">
    <property type="term" value="P:DNA replication initiation"/>
    <property type="evidence" value="ECO:0007669"/>
    <property type="project" value="InterPro"/>
</dbReference>
<dbReference type="GO" id="GO:0017116">
    <property type="term" value="F:single-stranded DNA helicase activity"/>
    <property type="evidence" value="ECO:0007669"/>
    <property type="project" value="TreeGrafter"/>
</dbReference>
<dbReference type="Pfam" id="PF24901">
    <property type="entry name" value="WHD_MCM7"/>
    <property type="match status" value="1"/>
</dbReference>
<dbReference type="SMART" id="SM00382">
    <property type="entry name" value="AAA"/>
    <property type="match status" value="1"/>
</dbReference>
<dbReference type="Pfam" id="PF00493">
    <property type="entry name" value="MCM"/>
    <property type="match status" value="1"/>
</dbReference>
<comment type="similarity">
    <text evidence="3 15">Belongs to the MCM family.</text>
</comment>
<dbReference type="Gene3D" id="2.40.50.140">
    <property type="entry name" value="Nucleic acid-binding proteins"/>
    <property type="match status" value="1"/>
</dbReference>
<comment type="function">
    <text evidence="16">Acts as component of the MCM2-7 complex (MCM complex) which is the replicative helicase essential for 'once per cell cycle' DNA replication initiation and elongation in eukaryotic cells. The active ATPase sites in the MCM2-7 ring are formed through the interaction surfaces of two neighboring subunits such that a critical structure of a conserved arginine finger motif is provided in trans relative to the ATP-binding site of the Walker A box of the adjacent subunit. The six ATPase active sites, however, are likely to contribute differentially to the complex helicase activity.</text>
</comment>
<dbReference type="FunFam" id="3.40.50.300:FF:000288">
    <property type="entry name" value="DNA replication licensing factor MCM7"/>
    <property type="match status" value="1"/>
</dbReference>
<dbReference type="GO" id="GO:0005694">
    <property type="term" value="C:chromosome"/>
    <property type="evidence" value="ECO:0007669"/>
    <property type="project" value="UniProtKB-SubCell"/>
</dbReference>
<dbReference type="GO" id="GO:0003697">
    <property type="term" value="F:single-stranded DNA binding"/>
    <property type="evidence" value="ECO:0007669"/>
    <property type="project" value="TreeGrafter"/>
</dbReference>
<comment type="catalytic activity">
    <reaction evidence="14">
        <text>ATP + H2O = ADP + phosphate + H(+)</text>
        <dbReference type="Rhea" id="RHEA:13065"/>
        <dbReference type="ChEBI" id="CHEBI:15377"/>
        <dbReference type="ChEBI" id="CHEBI:15378"/>
        <dbReference type="ChEBI" id="CHEBI:30616"/>
        <dbReference type="ChEBI" id="CHEBI:43474"/>
        <dbReference type="ChEBI" id="CHEBI:456216"/>
        <dbReference type="EC" id="3.6.4.12"/>
    </reaction>
    <physiologicalReaction direction="left-to-right" evidence="14">
        <dbReference type="Rhea" id="RHEA:13066"/>
    </physiologicalReaction>
</comment>
<keyword evidence="13 16" id="KW-0131">Cell cycle</keyword>